<dbReference type="Proteomes" id="UP000515789">
    <property type="component" value="Chromosome"/>
</dbReference>
<gene>
    <name evidence="1" type="ORF">E5259_28445</name>
</gene>
<accession>A0A7G5N2T7</accession>
<reference evidence="1 2" key="1">
    <citation type="submission" date="2019-04" db="EMBL/GenBank/DDBJ databases">
        <authorList>
            <person name="Schori C."/>
            <person name="Ahrens C."/>
        </authorList>
    </citation>
    <scope>NUCLEOTIDE SEQUENCE [LARGE SCALE GENOMIC DNA]</scope>
    <source>
        <strain evidence="1 2">DSM 2950</strain>
    </source>
</reference>
<dbReference type="EMBL" id="CP039126">
    <property type="protein sequence ID" value="QMW81180.1"/>
    <property type="molecule type" value="Genomic_DNA"/>
</dbReference>
<organism evidence="1 2">
    <name type="scientific">Blautia producta</name>
    <dbReference type="NCBI Taxonomy" id="33035"/>
    <lineage>
        <taxon>Bacteria</taxon>
        <taxon>Bacillati</taxon>
        <taxon>Bacillota</taxon>
        <taxon>Clostridia</taxon>
        <taxon>Lachnospirales</taxon>
        <taxon>Lachnospiraceae</taxon>
        <taxon>Blautia</taxon>
    </lineage>
</organism>
<dbReference type="RefSeq" id="WP_018596164.1">
    <property type="nucleotide sequence ID" value="NZ_AP031439.1"/>
</dbReference>
<dbReference type="GeneID" id="75053326"/>
<dbReference type="AlphaFoldDB" id="A0A7G5N2T7"/>
<proteinExistence type="predicted"/>
<evidence type="ECO:0000313" key="2">
    <source>
        <dbReference type="Proteomes" id="UP000515789"/>
    </source>
</evidence>
<protein>
    <submittedName>
        <fullName evidence="1">Uncharacterized protein</fullName>
    </submittedName>
</protein>
<evidence type="ECO:0000313" key="1">
    <source>
        <dbReference type="EMBL" id="QMW81180.1"/>
    </source>
</evidence>
<name>A0A7G5N2T7_9FIRM</name>
<sequence length="61" mass="7268">MKNNLVYENHDAYLLYNAALEKNPELPAHGSISVQYALYLYYKAYPEERPIGYRYKRHMLA</sequence>